<proteinExistence type="predicted"/>
<organism evidence="2 3">
    <name type="scientific">Hungatella hathewayi</name>
    <dbReference type="NCBI Taxonomy" id="154046"/>
    <lineage>
        <taxon>Bacteria</taxon>
        <taxon>Bacillati</taxon>
        <taxon>Bacillota</taxon>
        <taxon>Clostridia</taxon>
        <taxon>Lachnospirales</taxon>
        <taxon>Lachnospiraceae</taxon>
        <taxon>Hungatella</taxon>
    </lineage>
</organism>
<gene>
    <name evidence="2" type="ORF">ERS852407_02506</name>
</gene>
<evidence type="ECO:0000313" key="2">
    <source>
        <dbReference type="EMBL" id="CUO33066.1"/>
    </source>
</evidence>
<evidence type="ECO:0000313" key="3">
    <source>
        <dbReference type="Proteomes" id="UP000095651"/>
    </source>
</evidence>
<dbReference type="EMBL" id="CYZE01000005">
    <property type="protein sequence ID" value="CUO33066.1"/>
    <property type="molecule type" value="Genomic_DNA"/>
</dbReference>
<keyword evidence="1" id="KW-0472">Membrane</keyword>
<feature type="transmembrane region" description="Helical" evidence="1">
    <location>
        <begin position="55"/>
        <end position="82"/>
    </location>
</feature>
<evidence type="ECO:0000256" key="1">
    <source>
        <dbReference type="SAM" id="Phobius"/>
    </source>
</evidence>
<name>A0A174E8Z1_9FIRM</name>
<reference evidence="2 3" key="1">
    <citation type="submission" date="2015-09" db="EMBL/GenBank/DDBJ databases">
        <authorList>
            <consortium name="Pathogen Informatics"/>
        </authorList>
    </citation>
    <scope>NUCLEOTIDE SEQUENCE [LARGE SCALE GENOMIC DNA]</scope>
    <source>
        <strain evidence="2 3">2789STDY5608850</strain>
    </source>
</reference>
<keyword evidence="1" id="KW-0812">Transmembrane</keyword>
<protein>
    <submittedName>
        <fullName evidence="2">Uncharacterized protein</fullName>
    </submittedName>
</protein>
<sequence length="86" mass="9273">MENNTMMTDPNKAVMTMGEWLITLIVLAIPCVNVIMYFVWAFGNGNENRKNFCRAGLIVMAVGIVLSLILYAVVGASLAAALSAGY</sequence>
<dbReference type="RefSeq" id="WP_055655489.1">
    <property type="nucleotide sequence ID" value="NZ_CABIXC010000005.1"/>
</dbReference>
<dbReference type="Proteomes" id="UP000095651">
    <property type="component" value="Unassembled WGS sequence"/>
</dbReference>
<keyword evidence="1" id="KW-1133">Transmembrane helix</keyword>
<feature type="transmembrane region" description="Helical" evidence="1">
    <location>
        <begin position="20"/>
        <end position="43"/>
    </location>
</feature>
<dbReference type="AlphaFoldDB" id="A0A174E8Z1"/>
<accession>A0A174E8Z1</accession>